<dbReference type="PRINTS" id="PR00344">
    <property type="entry name" value="BCTRLSENSOR"/>
</dbReference>
<dbReference type="InterPro" id="IPR050736">
    <property type="entry name" value="Sensor_HK_Regulatory"/>
</dbReference>
<keyword evidence="10" id="KW-1185">Reference proteome</keyword>
<evidence type="ECO:0000259" key="8">
    <source>
        <dbReference type="PROSITE" id="PS50109"/>
    </source>
</evidence>
<dbReference type="Gene3D" id="3.30.565.10">
    <property type="entry name" value="Histidine kinase-like ATPase, C-terminal domain"/>
    <property type="match status" value="1"/>
</dbReference>
<comment type="catalytic activity">
    <reaction evidence="1">
        <text>ATP + protein L-histidine = ADP + protein N-phospho-L-histidine.</text>
        <dbReference type="EC" id="2.7.13.3"/>
    </reaction>
</comment>
<keyword evidence="7" id="KW-0812">Transmembrane</keyword>
<keyword evidence="6" id="KW-0902">Two-component regulatory system</keyword>
<keyword evidence="4" id="KW-0808">Transferase</keyword>
<dbReference type="InterPro" id="IPR005467">
    <property type="entry name" value="His_kinase_dom"/>
</dbReference>
<dbReference type="EMBL" id="CAMPGE010027125">
    <property type="protein sequence ID" value="CAI2384783.1"/>
    <property type="molecule type" value="Genomic_DNA"/>
</dbReference>
<feature type="transmembrane region" description="Helical" evidence="7">
    <location>
        <begin position="65"/>
        <end position="84"/>
    </location>
</feature>
<reference evidence="9" key="1">
    <citation type="submission" date="2023-07" db="EMBL/GenBank/DDBJ databases">
        <authorList>
            <consortium name="AG Swart"/>
            <person name="Singh M."/>
            <person name="Singh A."/>
            <person name="Seah K."/>
            <person name="Emmerich C."/>
        </authorList>
    </citation>
    <scope>NUCLEOTIDE SEQUENCE</scope>
    <source>
        <strain evidence="9">DP1</strain>
    </source>
</reference>
<feature type="transmembrane region" description="Helical" evidence="7">
    <location>
        <begin position="187"/>
        <end position="205"/>
    </location>
</feature>
<dbReference type="InterPro" id="IPR004358">
    <property type="entry name" value="Sig_transdc_His_kin-like_C"/>
</dbReference>
<dbReference type="SUPFAM" id="SSF55874">
    <property type="entry name" value="ATPase domain of HSP90 chaperone/DNA topoisomerase II/histidine kinase"/>
    <property type="match status" value="1"/>
</dbReference>
<evidence type="ECO:0000256" key="1">
    <source>
        <dbReference type="ARBA" id="ARBA00000085"/>
    </source>
</evidence>
<keyword evidence="7" id="KW-1133">Transmembrane helix</keyword>
<keyword evidence="5" id="KW-0418">Kinase</keyword>
<dbReference type="EC" id="2.7.13.3" evidence="2"/>
<keyword evidence="3" id="KW-0597">Phosphoprotein</keyword>
<dbReference type="Proteomes" id="UP001295684">
    <property type="component" value="Unassembled WGS sequence"/>
</dbReference>
<evidence type="ECO:0000256" key="7">
    <source>
        <dbReference type="SAM" id="Phobius"/>
    </source>
</evidence>
<organism evidence="9 10">
    <name type="scientific">Euplotes crassus</name>
    <dbReference type="NCBI Taxonomy" id="5936"/>
    <lineage>
        <taxon>Eukaryota</taxon>
        <taxon>Sar</taxon>
        <taxon>Alveolata</taxon>
        <taxon>Ciliophora</taxon>
        <taxon>Intramacronucleata</taxon>
        <taxon>Spirotrichea</taxon>
        <taxon>Hypotrichia</taxon>
        <taxon>Euplotida</taxon>
        <taxon>Euplotidae</taxon>
        <taxon>Moneuplotes</taxon>
    </lineage>
</organism>
<evidence type="ECO:0000256" key="6">
    <source>
        <dbReference type="ARBA" id="ARBA00023012"/>
    </source>
</evidence>
<dbReference type="CDD" id="cd00082">
    <property type="entry name" value="HisKA"/>
    <property type="match status" value="1"/>
</dbReference>
<evidence type="ECO:0000256" key="4">
    <source>
        <dbReference type="ARBA" id="ARBA00022679"/>
    </source>
</evidence>
<feature type="domain" description="Histidine kinase" evidence="8">
    <location>
        <begin position="432"/>
        <end position="730"/>
    </location>
</feature>
<feature type="transmembrane region" description="Helical" evidence="7">
    <location>
        <begin position="136"/>
        <end position="155"/>
    </location>
</feature>
<dbReference type="InterPro" id="IPR036097">
    <property type="entry name" value="HisK_dim/P_sf"/>
</dbReference>
<proteinExistence type="predicted"/>
<dbReference type="InterPro" id="IPR003594">
    <property type="entry name" value="HATPase_dom"/>
</dbReference>
<dbReference type="GO" id="GO:0000155">
    <property type="term" value="F:phosphorelay sensor kinase activity"/>
    <property type="evidence" value="ECO:0007669"/>
    <property type="project" value="InterPro"/>
</dbReference>
<evidence type="ECO:0000256" key="3">
    <source>
        <dbReference type="ARBA" id="ARBA00022553"/>
    </source>
</evidence>
<evidence type="ECO:0000313" key="10">
    <source>
        <dbReference type="Proteomes" id="UP001295684"/>
    </source>
</evidence>
<dbReference type="InterPro" id="IPR003661">
    <property type="entry name" value="HisK_dim/P_dom"/>
</dbReference>
<dbReference type="PROSITE" id="PS50109">
    <property type="entry name" value="HIS_KIN"/>
    <property type="match status" value="1"/>
</dbReference>
<dbReference type="SMART" id="SM00388">
    <property type="entry name" value="HisKA"/>
    <property type="match status" value="1"/>
</dbReference>
<feature type="transmembrane region" description="Helical" evidence="7">
    <location>
        <begin position="96"/>
        <end position="124"/>
    </location>
</feature>
<dbReference type="Pfam" id="PF02518">
    <property type="entry name" value="HATPase_c"/>
    <property type="match status" value="1"/>
</dbReference>
<dbReference type="SMART" id="SM00387">
    <property type="entry name" value="HATPase_c"/>
    <property type="match status" value="1"/>
</dbReference>
<evidence type="ECO:0000313" key="9">
    <source>
        <dbReference type="EMBL" id="CAI2384783.1"/>
    </source>
</evidence>
<dbReference type="PANTHER" id="PTHR43711">
    <property type="entry name" value="TWO-COMPONENT HISTIDINE KINASE"/>
    <property type="match status" value="1"/>
</dbReference>
<evidence type="ECO:0000256" key="5">
    <source>
        <dbReference type="ARBA" id="ARBA00022777"/>
    </source>
</evidence>
<keyword evidence="7" id="KW-0472">Membrane</keyword>
<dbReference type="SUPFAM" id="SSF47384">
    <property type="entry name" value="Homodimeric domain of signal transducing histidine kinase"/>
    <property type="match status" value="1"/>
</dbReference>
<protein>
    <recommendedName>
        <fullName evidence="2">histidine kinase</fullName>
        <ecNumber evidence="2">2.7.13.3</ecNumber>
    </recommendedName>
</protein>
<gene>
    <name evidence="9" type="ORF">ECRASSUSDP1_LOCUS26318</name>
</gene>
<dbReference type="Pfam" id="PF00512">
    <property type="entry name" value="HisKA"/>
    <property type="match status" value="1"/>
</dbReference>
<accession>A0AAD1Y4X8</accession>
<name>A0AAD1Y4X8_EUPCR</name>
<dbReference type="AlphaFoldDB" id="A0AAD1Y4X8"/>
<feature type="transmembrane region" description="Helical" evidence="7">
    <location>
        <begin position="161"/>
        <end position="180"/>
    </location>
</feature>
<dbReference type="PANTHER" id="PTHR43711:SF31">
    <property type="entry name" value="HISTIDINE KINASE"/>
    <property type="match status" value="1"/>
</dbReference>
<dbReference type="InterPro" id="IPR036890">
    <property type="entry name" value="HATPase_C_sf"/>
</dbReference>
<evidence type="ECO:0000256" key="2">
    <source>
        <dbReference type="ARBA" id="ARBA00012438"/>
    </source>
</evidence>
<sequence>MVKQKKEHISDFSSTSYFVDLLQLKKIWNEVKSCWVFEDIDLGTDQIEKLYYEHRLKTIRANWRFILLILQTIFLGIAICFLLQEDASTSEKLGPIVLFALLFTSKVAAMYGAILVIGAFGLVLTRINLEFTHFRLYEGFLCHISASFLLSTCLISDWRSSSAAIIMVYTNLYVMLRVYYDYVPITILYAILTSSLIFCFNAFLVSRNLKQEFLSAYQAEQASCQMKKILEVLPEGVTIMNEQGDDLKFINKKLMKTLDVQSFYQPRSEHIQLAKTKKEIDQCLEKIYHKNTTNSCNSDDSIILHENVFNNFVVRVQKNRVEEGKGADPDVQINQYEDIGLSYFLQNERELCQDRHENERAIKVSIKYKNKDLPVEIESINRSFVVKTSKIDVVNDLETCPTFLQMFIDTTQITQLEEAKAQSNYQRQMLSNVSHEFRTPLNAMSLSLYLMKDHLTEDWAKYHKIASSSCDILKGLVEDILDFSKIEAGVFEVQESEFTFKQLFDEVNSIFEMQTCMKRINLNFTMDDAFCELKVKSDKERLKQILLNLLSNSLKFTDEGSINVGLKIQQMKAFNAQQIESDNDDEAKLSSVEAFDEMPVCNLLLVTNNYEFKSHKSKFDEPALGFARQDKTTGKLMQKEADQSMPSDFTKELRLELSVRDTGIGIPEGDLPSLFKLFGKTSSNHNRNKTGTGLGLTICKKLCEKLGGKIVLESKEGIGTKVTCTFRCFY</sequence>
<comment type="caution">
    <text evidence="9">The sequence shown here is derived from an EMBL/GenBank/DDBJ whole genome shotgun (WGS) entry which is preliminary data.</text>
</comment>
<dbReference type="Gene3D" id="1.10.287.130">
    <property type="match status" value="1"/>
</dbReference>